<dbReference type="EMBL" id="BARW01016395">
    <property type="protein sequence ID" value="GAI90577.1"/>
    <property type="molecule type" value="Genomic_DNA"/>
</dbReference>
<organism evidence="2">
    <name type="scientific">marine sediment metagenome</name>
    <dbReference type="NCBI Taxonomy" id="412755"/>
    <lineage>
        <taxon>unclassified sequences</taxon>
        <taxon>metagenomes</taxon>
        <taxon>ecological metagenomes</taxon>
    </lineage>
</organism>
<dbReference type="InterPro" id="IPR053959">
    <property type="entry name" value="YvlB/LiaX_N"/>
</dbReference>
<feature type="domain" description="YvlB/LiaX N-terminal" evidence="1">
    <location>
        <begin position="5"/>
        <end position="33"/>
    </location>
</feature>
<accession>X1SC24</accession>
<dbReference type="AlphaFoldDB" id="X1SC24"/>
<evidence type="ECO:0000313" key="2">
    <source>
        <dbReference type="EMBL" id="GAI90577.1"/>
    </source>
</evidence>
<comment type="caution">
    <text evidence="2">The sequence shown here is derived from an EMBL/GenBank/DDBJ whole genome shotgun (WGS) entry which is preliminary data.</text>
</comment>
<name>X1SC24_9ZZZZ</name>
<gene>
    <name evidence="2" type="ORF">S12H4_28568</name>
</gene>
<proteinExistence type="predicted"/>
<dbReference type="Pfam" id="PF22746">
    <property type="entry name" value="SHOCT-like_DUF2089-C"/>
    <property type="match status" value="1"/>
</dbReference>
<evidence type="ECO:0000259" key="1">
    <source>
        <dbReference type="Pfam" id="PF22746"/>
    </source>
</evidence>
<reference evidence="2" key="1">
    <citation type="journal article" date="2014" name="Front. Microbiol.">
        <title>High frequency of phylogenetically diverse reductive dehalogenase-homologous genes in deep subseafloor sedimentary metagenomes.</title>
        <authorList>
            <person name="Kawai M."/>
            <person name="Futagami T."/>
            <person name="Toyoda A."/>
            <person name="Takaki Y."/>
            <person name="Nishi S."/>
            <person name="Hori S."/>
            <person name="Arai W."/>
            <person name="Tsubouchi T."/>
            <person name="Morono Y."/>
            <person name="Uchiyama I."/>
            <person name="Ito T."/>
            <person name="Fujiyama A."/>
            <person name="Inagaki F."/>
            <person name="Takami H."/>
        </authorList>
    </citation>
    <scope>NUCLEOTIDE SEQUENCE</scope>
    <source>
        <strain evidence="2">Expedition CK06-06</strain>
    </source>
</reference>
<protein>
    <recommendedName>
        <fullName evidence="1">YvlB/LiaX N-terminal domain-containing protein</fullName>
    </recommendedName>
</protein>
<sequence length="138" mass="15160">MADNKKRILEMVAEKKITIDEAIRLLELVDKPETSSAPTKAPKYLRVVINPGTEGRGKADVERVNIRVPLALIHAGVKLTSLIPDDVSGKVNSALREKGIDFNLKNLKEEDIEQLVEALSDLEVDIEGGTGKVNVYTE</sequence>